<dbReference type="InterPro" id="IPR020556">
    <property type="entry name" value="Amidase_CS"/>
</dbReference>
<dbReference type="InterPro" id="IPR023631">
    <property type="entry name" value="Amidase_dom"/>
</dbReference>
<gene>
    <name evidence="3" type="ORF">LC0644_0200</name>
</gene>
<sequence length="487" mass="51608">MQKSALDQAAAIRAGVLSPAELIDSTREKMTALNPALNAITWTRFEAAKRDANQLEDHGQPFFGVPLILKGLGQDFAGAPATFGSRFFAKAKSEHTNNFVKALQRLGFIIVGQSNVPEFGFKNITDAELYGPARNPWNRDYSPGGSSGGAAAVVASGISPLATGSDGGGSIRIPASFSGLIGLKPTRGRVPTGPGEWRGWQGASINFALTKTMVDTAALLRGLATTQLAAPFIAPPLRLDLVGDARPLKIAYTTTSPVGTPVSDTAVKAVKTAADALRAAGHQVVAAAPDVDGTALMKAYYMMNGGETAAMFQAFAAQTGKQPTAADMELITWVIYQAGLHTSAADYSLSLGAWDRAAEAYSHFHESYDLLLSPTTAKTAPRIDAVLQSPAIVAKMQHAAELAPQEQQELIWDLFEPSLEYSPFTQQANLTGAPAISLPTAISPEGLPLGIQFTAAKGREDQLLRIGYWFEQQGLLKMLPASLKEKI</sequence>
<dbReference type="GO" id="GO:0003824">
    <property type="term" value="F:catalytic activity"/>
    <property type="evidence" value="ECO:0007669"/>
    <property type="project" value="InterPro"/>
</dbReference>
<dbReference type="Gene3D" id="3.90.1300.10">
    <property type="entry name" value="Amidase signature (AS) domain"/>
    <property type="match status" value="1"/>
</dbReference>
<dbReference type="Proteomes" id="UP000032552">
    <property type="component" value="Unassembled WGS sequence"/>
</dbReference>
<organism evidence="3 4">
    <name type="scientific">Lacticaseibacillus paracasei NRIC 0644</name>
    <dbReference type="NCBI Taxonomy" id="1435038"/>
    <lineage>
        <taxon>Bacteria</taxon>
        <taxon>Bacillati</taxon>
        <taxon>Bacillota</taxon>
        <taxon>Bacilli</taxon>
        <taxon>Lactobacillales</taxon>
        <taxon>Lactobacillaceae</taxon>
        <taxon>Lacticaseibacillus</taxon>
    </lineage>
</organism>
<comment type="caution">
    <text evidence="3">The sequence shown here is derived from an EMBL/GenBank/DDBJ whole genome shotgun (WGS) entry which is preliminary data.</text>
</comment>
<dbReference type="PANTHER" id="PTHR11895">
    <property type="entry name" value="TRANSAMIDASE"/>
    <property type="match status" value="1"/>
</dbReference>
<dbReference type="AlphaFoldDB" id="A0A0C9PKX0"/>
<protein>
    <submittedName>
        <fullName evidence="3">Amidase</fullName>
    </submittedName>
</protein>
<dbReference type="NCBIfam" id="NF005099">
    <property type="entry name" value="PRK06529.1"/>
    <property type="match status" value="1"/>
</dbReference>
<proteinExistence type="inferred from homology"/>
<dbReference type="EMBL" id="BAYM01000009">
    <property type="protein sequence ID" value="GAN35611.1"/>
    <property type="molecule type" value="Genomic_DNA"/>
</dbReference>
<feature type="domain" description="Amidase" evidence="2">
    <location>
        <begin position="21"/>
        <end position="464"/>
    </location>
</feature>
<evidence type="ECO:0000313" key="4">
    <source>
        <dbReference type="Proteomes" id="UP000032552"/>
    </source>
</evidence>
<reference evidence="4" key="1">
    <citation type="submission" date="2014-05" db="EMBL/GenBank/DDBJ databases">
        <title>Whole genome sequencing of Lactobacillus casei NRIC0644.</title>
        <authorList>
            <person name="Atarashi H."/>
            <person name="Yoshida Y."/>
            <person name="Fujimura S."/>
            <person name="Tanaka N."/>
            <person name="Shiwa Y."/>
            <person name="Yoshikawa H."/>
            <person name="Okada S."/>
            <person name="Nakagawa J."/>
        </authorList>
    </citation>
    <scope>NUCLEOTIDE SEQUENCE [LARGE SCALE GENOMIC DNA]</scope>
    <source>
        <strain evidence="4">NRIC0644</strain>
    </source>
</reference>
<dbReference type="InterPro" id="IPR000120">
    <property type="entry name" value="Amidase"/>
</dbReference>
<dbReference type="InterPro" id="IPR036928">
    <property type="entry name" value="AS_sf"/>
</dbReference>
<dbReference type="SUPFAM" id="SSF75304">
    <property type="entry name" value="Amidase signature (AS) enzymes"/>
    <property type="match status" value="1"/>
</dbReference>
<dbReference type="PROSITE" id="PS00571">
    <property type="entry name" value="AMIDASES"/>
    <property type="match status" value="1"/>
</dbReference>
<comment type="similarity">
    <text evidence="1">Belongs to the amidase family.</text>
</comment>
<evidence type="ECO:0000313" key="3">
    <source>
        <dbReference type="EMBL" id="GAN35611.1"/>
    </source>
</evidence>
<name>A0A0C9PKX0_LACPA</name>
<dbReference type="PANTHER" id="PTHR11895:SF7">
    <property type="entry name" value="GLUTAMYL-TRNA(GLN) AMIDOTRANSFERASE SUBUNIT A, MITOCHONDRIAL"/>
    <property type="match status" value="1"/>
</dbReference>
<evidence type="ECO:0000259" key="2">
    <source>
        <dbReference type="Pfam" id="PF01425"/>
    </source>
</evidence>
<dbReference type="Pfam" id="PF01425">
    <property type="entry name" value="Amidase"/>
    <property type="match status" value="1"/>
</dbReference>
<evidence type="ECO:0000256" key="1">
    <source>
        <dbReference type="ARBA" id="ARBA00009199"/>
    </source>
</evidence>
<accession>A0A0C9PKX0</accession>
<dbReference type="RefSeq" id="WP_003585484.1">
    <property type="nucleotide sequence ID" value="NZ_BAYM01000009.1"/>
</dbReference>